<evidence type="ECO:0000313" key="2">
    <source>
        <dbReference type="EMBL" id="KAH6829723.1"/>
    </source>
</evidence>
<dbReference type="PANTHER" id="PTHR31642:SF299">
    <property type="entry name" value="OS02G0653400 PROTEIN"/>
    <property type="match status" value="1"/>
</dbReference>
<sequence length="367" mass="40324">MANSGSNGGAATPFGGKLRVEGIQTVVPTKPTDPRQSSRIIVSQNLSSTAVLQRRFHVLLCYNKASDDDSGWLVAGRIKDSLGRALQEQPLLAGRLRRREESGDDLEIVSNDSGIRLVEAKAEMGLGGFVEMKEKRKAEAELLFWEDVLDLSPQFSPLFYVTNFKCGGYSIGISCSLLLVDPFLLTTFVKKWANAHNNIISRNESPKIPTFFLPNHGKPTSSPSLLMGSNTTKDVAESVIFNIPTKILDLDKIHKNLAALCVDEAERDAGWKLASNFSLFLKVPFEDDRVEVCTRQGLLDVPKSCLGMNGMSCARTWDELELDEICFSEGNKPIYASCWINSVVDEGSVMIVPSTNDLGVKIVVTFT</sequence>
<organism evidence="2 3">
    <name type="scientific">Perilla frutescens var. hirtella</name>
    <name type="common">Perilla citriodora</name>
    <name type="synonym">Perilla setoyensis</name>
    <dbReference type="NCBI Taxonomy" id="608512"/>
    <lineage>
        <taxon>Eukaryota</taxon>
        <taxon>Viridiplantae</taxon>
        <taxon>Streptophyta</taxon>
        <taxon>Embryophyta</taxon>
        <taxon>Tracheophyta</taxon>
        <taxon>Spermatophyta</taxon>
        <taxon>Magnoliopsida</taxon>
        <taxon>eudicotyledons</taxon>
        <taxon>Gunneridae</taxon>
        <taxon>Pentapetalae</taxon>
        <taxon>asterids</taxon>
        <taxon>lamiids</taxon>
        <taxon>Lamiales</taxon>
        <taxon>Lamiaceae</taxon>
        <taxon>Nepetoideae</taxon>
        <taxon>Elsholtzieae</taxon>
        <taxon>Perilla</taxon>
    </lineage>
</organism>
<dbReference type="Gene3D" id="3.30.559.10">
    <property type="entry name" value="Chloramphenicol acetyltransferase-like domain"/>
    <property type="match status" value="1"/>
</dbReference>
<name>A0AAD4J9K5_PERFH</name>
<dbReference type="EMBL" id="SDAM02000105">
    <property type="protein sequence ID" value="KAH6829723.1"/>
    <property type="molecule type" value="Genomic_DNA"/>
</dbReference>
<reference evidence="2 3" key="1">
    <citation type="journal article" date="2021" name="Nat. Commun.">
        <title>Incipient diploidization of the medicinal plant Perilla within 10,000 years.</title>
        <authorList>
            <person name="Zhang Y."/>
            <person name="Shen Q."/>
            <person name="Leng L."/>
            <person name="Zhang D."/>
            <person name="Chen S."/>
            <person name="Shi Y."/>
            <person name="Ning Z."/>
            <person name="Chen S."/>
        </authorList>
    </citation>
    <scope>NUCLEOTIDE SEQUENCE [LARGE SCALE GENOMIC DNA]</scope>
    <source>
        <strain evidence="3">cv. PC099</strain>
    </source>
</reference>
<comment type="similarity">
    <text evidence="1">Belongs to the plant acyltransferase family.</text>
</comment>
<dbReference type="InterPro" id="IPR050317">
    <property type="entry name" value="Plant_Fungal_Acyltransferase"/>
</dbReference>
<protein>
    <submittedName>
        <fullName evidence="2">Uncharacterized protein</fullName>
    </submittedName>
</protein>
<dbReference type="PANTHER" id="PTHR31642">
    <property type="entry name" value="TRICHOTHECENE 3-O-ACETYLTRANSFERASE"/>
    <property type="match status" value="1"/>
</dbReference>
<evidence type="ECO:0000256" key="1">
    <source>
        <dbReference type="ARBA" id="ARBA00009861"/>
    </source>
</evidence>
<dbReference type="InterPro" id="IPR023213">
    <property type="entry name" value="CAT-like_dom_sf"/>
</dbReference>
<dbReference type="Pfam" id="PF02458">
    <property type="entry name" value="Transferase"/>
    <property type="match status" value="1"/>
</dbReference>
<keyword evidence="3" id="KW-1185">Reference proteome</keyword>
<gene>
    <name evidence="2" type="ORF">C2S53_012849</name>
</gene>
<evidence type="ECO:0000313" key="3">
    <source>
        <dbReference type="Proteomes" id="UP001190926"/>
    </source>
</evidence>
<dbReference type="AlphaFoldDB" id="A0AAD4J9K5"/>
<dbReference type="GO" id="GO:0016747">
    <property type="term" value="F:acyltransferase activity, transferring groups other than amino-acyl groups"/>
    <property type="evidence" value="ECO:0007669"/>
    <property type="project" value="TreeGrafter"/>
</dbReference>
<proteinExistence type="inferred from homology"/>
<accession>A0AAD4J9K5</accession>
<comment type="caution">
    <text evidence="2">The sequence shown here is derived from an EMBL/GenBank/DDBJ whole genome shotgun (WGS) entry which is preliminary data.</text>
</comment>
<dbReference type="Proteomes" id="UP001190926">
    <property type="component" value="Unassembled WGS sequence"/>
</dbReference>